<organism evidence="3 4">
    <name type="scientific">Iamia majanohamensis</name>
    <dbReference type="NCBI Taxonomy" id="467976"/>
    <lineage>
        <taxon>Bacteria</taxon>
        <taxon>Bacillati</taxon>
        <taxon>Actinomycetota</taxon>
        <taxon>Acidimicrobiia</taxon>
        <taxon>Acidimicrobiales</taxon>
        <taxon>Iamiaceae</taxon>
        <taxon>Iamia</taxon>
    </lineage>
</organism>
<reference evidence="3" key="1">
    <citation type="submission" date="2023-01" db="EMBL/GenBank/DDBJ databases">
        <title>The diversity of Class Acidimicrobiia in South China Sea sediment environments and the proposal of Iamia marina sp. nov., a novel species of the genus Iamia.</title>
        <authorList>
            <person name="He Y."/>
            <person name="Tian X."/>
        </authorList>
    </citation>
    <scope>NUCLEOTIDE SEQUENCE</scope>
    <source>
        <strain evidence="3">DSM 19957</strain>
    </source>
</reference>
<dbReference type="AlphaFoldDB" id="A0AAE9YFX5"/>
<accession>A0AAE9YFX5</accession>
<name>A0AAE9YFX5_9ACTN</name>
<keyword evidence="2" id="KW-0812">Transmembrane</keyword>
<dbReference type="Proteomes" id="UP001216390">
    <property type="component" value="Chromosome"/>
</dbReference>
<dbReference type="RefSeq" id="WP_272736598.1">
    <property type="nucleotide sequence ID" value="NZ_CP116942.1"/>
</dbReference>
<dbReference type="EMBL" id="CP116942">
    <property type="protein sequence ID" value="WCO67076.1"/>
    <property type="molecule type" value="Genomic_DNA"/>
</dbReference>
<evidence type="ECO:0000256" key="2">
    <source>
        <dbReference type="SAM" id="Phobius"/>
    </source>
</evidence>
<evidence type="ECO:0000313" key="4">
    <source>
        <dbReference type="Proteomes" id="UP001216390"/>
    </source>
</evidence>
<keyword evidence="2" id="KW-0472">Membrane</keyword>
<sequence length="60" mass="6408">MTEEGPADWGPVETDQARDAALGLDPTGNATFAALVAALLAGLTAAGSRWWRARRRRRDA</sequence>
<keyword evidence="4" id="KW-1185">Reference proteome</keyword>
<feature type="region of interest" description="Disordered" evidence="1">
    <location>
        <begin position="1"/>
        <end position="23"/>
    </location>
</feature>
<feature type="transmembrane region" description="Helical" evidence="2">
    <location>
        <begin position="32"/>
        <end position="51"/>
    </location>
</feature>
<evidence type="ECO:0000313" key="3">
    <source>
        <dbReference type="EMBL" id="WCO67076.1"/>
    </source>
</evidence>
<evidence type="ECO:0000256" key="1">
    <source>
        <dbReference type="SAM" id="MobiDB-lite"/>
    </source>
</evidence>
<protein>
    <submittedName>
        <fullName evidence="3">Uncharacterized protein</fullName>
    </submittedName>
</protein>
<proteinExistence type="predicted"/>
<gene>
    <name evidence="3" type="ORF">PO878_21545</name>
</gene>
<keyword evidence="2" id="KW-1133">Transmembrane helix</keyword>
<dbReference type="KEGG" id="ima:PO878_21545"/>